<gene>
    <name evidence="1" type="ORF">UK15_13210</name>
</gene>
<accession>A0A0M2GV44</accession>
<name>A0A0M2GV44_9ACTN</name>
<organism evidence="1 2">
    <name type="scientific">Streptomyces variegatus</name>
    <dbReference type="NCBI Taxonomy" id="284040"/>
    <lineage>
        <taxon>Bacteria</taxon>
        <taxon>Bacillati</taxon>
        <taxon>Actinomycetota</taxon>
        <taxon>Actinomycetes</taxon>
        <taxon>Kitasatosporales</taxon>
        <taxon>Streptomycetaceae</taxon>
        <taxon>Streptomyces</taxon>
    </lineage>
</organism>
<proteinExistence type="predicted"/>
<comment type="caution">
    <text evidence="1">The sequence shown here is derived from an EMBL/GenBank/DDBJ whole genome shotgun (WGS) entry which is preliminary data.</text>
</comment>
<dbReference type="PATRIC" id="fig|284040.3.peg.7334"/>
<dbReference type="STRING" id="284040.UK15_13210"/>
<keyword evidence="2" id="KW-1185">Reference proteome</keyword>
<evidence type="ECO:0000313" key="2">
    <source>
        <dbReference type="Proteomes" id="UP000034786"/>
    </source>
</evidence>
<reference evidence="2" key="1">
    <citation type="submission" date="2015-02" db="EMBL/GenBank/DDBJ databases">
        <authorList>
            <person name="Ju K.-S."/>
            <person name="Doroghazi J.R."/>
            <person name="Metcalf W."/>
        </authorList>
    </citation>
    <scope>NUCLEOTIDE SEQUENCE [LARGE SCALE GENOMIC DNA]</scope>
    <source>
        <strain evidence="2">NRRL B-16380</strain>
    </source>
</reference>
<protein>
    <submittedName>
        <fullName evidence="1">Uncharacterized protein</fullName>
    </submittedName>
</protein>
<sequence length="83" mass="8097">MPVRCDALPHSTPQRSRTGPEIGALALRFSGSAPTLVSGLSGSAPHVGIAVGSWTAGMALSSPLGQAGPPLVGTVAAALTLVP</sequence>
<evidence type="ECO:0000313" key="1">
    <source>
        <dbReference type="EMBL" id="KJK39414.1"/>
    </source>
</evidence>
<dbReference type="AlphaFoldDB" id="A0A0M2GV44"/>
<dbReference type="Proteomes" id="UP000034786">
    <property type="component" value="Unassembled WGS sequence"/>
</dbReference>
<dbReference type="EMBL" id="JYJH01000007">
    <property type="protein sequence ID" value="KJK39414.1"/>
    <property type="molecule type" value="Genomic_DNA"/>
</dbReference>